<dbReference type="Pfam" id="PF01381">
    <property type="entry name" value="HTH_3"/>
    <property type="match status" value="1"/>
</dbReference>
<evidence type="ECO:0000259" key="1">
    <source>
        <dbReference type="PROSITE" id="PS50943"/>
    </source>
</evidence>
<reference evidence="2 3" key="1">
    <citation type="submission" date="2018-03" db="EMBL/GenBank/DDBJ databases">
        <title>Whole genome analyses suggest that Burkholderia sensu lato contains two further novel genera in the rhizoxinica-symbiotica group Mycetohabitans gen. nov., and Trinickia gen. nov.: implications for the evolution of diazotrophy and nodulation in the Burkholderiaceae.</title>
        <authorList>
            <person name="Estrada De Los Santos P."/>
            <person name="Palmer M."/>
            <person name="Chavez-Ramirez B."/>
            <person name="Steenkamp E.T."/>
            <person name="Hirsch A.M."/>
            <person name="Manyaka P."/>
            <person name="Maluk M."/>
            <person name="Lafos M."/>
            <person name="Crook M."/>
            <person name="Gross E."/>
            <person name="Simon M.F."/>
            <person name="Bueno Dos Reis Junior F."/>
            <person name="Poole P.S."/>
            <person name="Venter S.N."/>
            <person name="James E.K."/>
        </authorList>
    </citation>
    <scope>NUCLEOTIDE SEQUENCE [LARGE SCALE GENOMIC DNA]</scope>
    <source>
        <strain evidence="2 3">JPY-366</strain>
    </source>
</reference>
<name>A0A2T3XKF9_9BURK</name>
<gene>
    <name evidence="2" type="ORF">C9I57_30415</name>
</gene>
<dbReference type="Proteomes" id="UP000240638">
    <property type="component" value="Unassembled WGS sequence"/>
</dbReference>
<dbReference type="SMART" id="SM00530">
    <property type="entry name" value="HTH_XRE"/>
    <property type="match status" value="1"/>
</dbReference>
<dbReference type="RefSeq" id="WP_107154241.1">
    <property type="nucleotide sequence ID" value="NZ_PYUC01000025.1"/>
</dbReference>
<dbReference type="CDD" id="cd00093">
    <property type="entry name" value="HTH_XRE"/>
    <property type="match status" value="1"/>
</dbReference>
<dbReference type="SUPFAM" id="SSF47413">
    <property type="entry name" value="lambda repressor-like DNA-binding domains"/>
    <property type="match status" value="1"/>
</dbReference>
<organism evidence="2 3">
    <name type="scientific">Trinickia symbiotica</name>
    <dbReference type="NCBI Taxonomy" id="863227"/>
    <lineage>
        <taxon>Bacteria</taxon>
        <taxon>Pseudomonadati</taxon>
        <taxon>Pseudomonadota</taxon>
        <taxon>Betaproteobacteria</taxon>
        <taxon>Burkholderiales</taxon>
        <taxon>Burkholderiaceae</taxon>
        <taxon>Trinickia</taxon>
    </lineage>
</organism>
<dbReference type="AlphaFoldDB" id="A0A2T3XKF9"/>
<sequence>MGLKKARTELRLTQQDMAKHLGVSQQSIARWEGPGGKIPANHLKDLAVLIGCSVNDLLGKSRKTLVDEDSDIPYGTLHIRFRPCAASFDLRRRRDPEASASEVSERDRYFPITAGERRRLSLVLNGGGVSSKGVGWFCFTSLDNRQVFVNARQIERIALVSDDIEAMPSYEHEEVYKLARELAIGDELSEEELENESSPYSKSLLQKARGVLNALGGEDKAWLWFDGVAVDTARGERAFFGLENETLSDLHCLELEGEHAHSDTFVNLYSQGYRRSTLFRLGSLRSIDVAWNRYSEWLAEND</sequence>
<accession>A0A2T3XKF9</accession>
<protein>
    <recommendedName>
        <fullName evidence="1">HTH cro/C1-type domain-containing protein</fullName>
    </recommendedName>
</protein>
<dbReference type="InterPro" id="IPR010982">
    <property type="entry name" value="Lambda_DNA-bd_dom_sf"/>
</dbReference>
<dbReference type="InterPro" id="IPR001387">
    <property type="entry name" value="Cro/C1-type_HTH"/>
</dbReference>
<proteinExistence type="predicted"/>
<evidence type="ECO:0000313" key="2">
    <source>
        <dbReference type="EMBL" id="PTB17015.1"/>
    </source>
</evidence>
<comment type="caution">
    <text evidence="2">The sequence shown here is derived from an EMBL/GenBank/DDBJ whole genome shotgun (WGS) entry which is preliminary data.</text>
</comment>
<dbReference type="EMBL" id="PYUC01000025">
    <property type="protein sequence ID" value="PTB17015.1"/>
    <property type="molecule type" value="Genomic_DNA"/>
</dbReference>
<dbReference type="GO" id="GO:0003677">
    <property type="term" value="F:DNA binding"/>
    <property type="evidence" value="ECO:0007669"/>
    <property type="project" value="InterPro"/>
</dbReference>
<evidence type="ECO:0000313" key="3">
    <source>
        <dbReference type="Proteomes" id="UP000240638"/>
    </source>
</evidence>
<feature type="domain" description="HTH cro/C1-type" evidence="1">
    <location>
        <begin position="3"/>
        <end position="57"/>
    </location>
</feature>
<dbReference type="PROSITE" id="PS50943">
    <property type="entry name" value="HTH_CROC1"/>
    <property type="match status" value="1"/>
</dbReference>
<dbReference type="Gene3D" id="1.10.260.40">
    <property type="entry name" value="lambda repressor-like DNA-binding domains"/>
    <property type="match status" value="1"/>
</dbReference>